<dbReference type="InterPro" id="IPR001647">
    <property type="entry name" value="HTH_TetR"/>
</dbReference>
<dbReference type="PANTHER" id="PTHR30055">
    <property type="entry name" value="HTH-TYPE TRANSCRIPTIONAL REGULATOR RUTR"/>
    <property type="match status" value="1"/>
</dbReference>
<dbReference type="AlphaFoldDB" id="A0A1H6IWJ9"/>
<dbReference type="SUPFAM" id="SSF46689">
    <property type="entry name" value="Homeodomain-like"/>
    <property type="match status" value="1"/>
</dbReference>
<evidence type="ECO:0000256" key="3">
    <source>
        <dbReference type="ARBA" id="ARBA00023163"/>
    </source>
</evidence>
<dbReference type="Pfam" id="PF00440">
    <property type="entry name" value="TetR_N"/>
    <property type="match status" value="1"/>
</dbReference>
<keyword evidence="3" id="KW-0804">Transcription</keyword>
<evidence type="ECO:0000256" key="2">
    <source>
        <dbReference type="ARBA" id="ARBA00023125"/>
    </source>
</evidence>
<dbReference type="STRING" id="370526.SAMN04489835_0960"/>
<organism evidence="6 7">
    <name type="scientific">Mycolicibacterium rutilum</name>
    <name type="common">Mycobacterium rutilum</name>
    <dbReference type="NCBI Taxonomy" id="370526"/>
    <lineage>
        <taxon>Bacteria</taxon>
        <taxon>Bacillati</taxon>
        <taxon>Actinomycetota</taxon>
        <taxon>Actinomycetes</taxon>
        <taxon>Mycobacteriales</taxon>
        <taxon>Mycobacteriaceae</taxon>
        <taxon>Mycolicibacterium</taxon>
    </lineage>
</organism>
<sequence>MSAPPRPGRPRSEQSRQSVLRAASELLREAGLRAMTTEEIANRSGVSKATIYKWWPNKYAVAIEAFLGELMAEAPDPDTGSAREDILGVIRGLAHFYSGASGRVFAQLVGEGQSDTTVAAELQAHLVAPRRALMRTVWDRGVARGELRDDVDPDVAVDLLLGPLLYRLLLGHAPLDAPAIDAIIGSALGGLAAERAYHQN</sequence>
<accession>A0A1H6IWJ9</accession>
<dbReference type="SUPFAM" id="SSF48498">
    <property type="entry name" value="Tetracyclin repressor-like, C-terminal domain"/>
    <property type="match status" value="1"/>
</dbReference>
<dbReference type="InterPro" id="IPR011075">
    <property type="entry name" value="TetR_C"/>
</dbReference>
<dbReference type="InterPro" id="IPR050109">
    <property type="entry name" value="HTH-type_TetR-like_transc_reg"/>
</dbReference>
<keyword evidence="2 4" id="KW-0238">DNA-binding</keyword>
<dbReference type="PANTHER" id="PTHR30055:SF148">
    <property type="entry name" value="TETR-FAMILY TRANSCRIPTIONAL REGULATOR"/>
    <property type="match status" value="1"/>
</dbReference>
<dbReference type="Proteomes" id="UP000182915">
    <property type="component" value="Chromosome I"/>
</dbReference>
<feature type="domain" description="HTH tetR-type" evidence="5">
    <location>
        <begin position="13"/>
        <end position="73"/>
    </location>
</feature>
<dbReference type="GO" id="GO:0003700">
    <property type="term" value="F:DNA-binding transcription factor activity"/>
    <property type="evidence" value="ECO:0007669"/>
    <property type="project" value="TreeGrafter"/>
</dbReference>
<feature type="DNA-binding region" description="H-T-H motif" evidence="4">
    <location>
        <begin position="36"/>
        <end position="55"/>
    </location>
</feature>
<keyword evidence="1" id="KW-0805">Transcription regulation</keyword>
<dbReference type="PRINTS" id="PR00455">
    <property type="entry name" value="HTHTETR"/>
</dbReference>
<dbReference type="InterPro" id="IPR009057">
    <property type="entry name" value="Homeodomain-like_sf"/>
</dbReference>
<dbReference type="EMBL" id="LT629971">
    <property type="protein sequence ID" value="SEH52572.1"/>
    <property type="molecule type" value="Genomic_DNA"/>
</dbReference>
<dbReference type="GO" id="GO:0000976">
    <property type="term" value="F:transcription cis-regulatory region binding"/>
    <property type="evidence" value="ECO:0007669"/>
    <property type="project" value="TreeGrafter"/>
</dbReference>
<dbReference type="PROSITE" id="PS50977">
    <property type="entry name" value="HTH_TETR_2"/>
    <property type="match status" value="1"/>
</dbReference>
<dbReference type="OrthoDB" id="9796019at2"/>
<proteinExistence type="predicted"/>
<dbReference type="Gene3D" id="1.10.10.60">
    <property type="entry name" value="Homeodomain-like"/>
    <property type="match status" value="1"/>
</dbReference>
<dbReference type="Gene3D" id="1.10.357.10">
    <property type="entry name" value="Tetracycline Repressor, domain 2"/>
    <property type="match status" value="1"/>
</dbReference>
<evidence type="ECO:0000256" key="4">
    <source>
        <dbReference type="PROSITE-ProRule" id="PRU00335"/>
    </source>
</evidence>
<dbReference type="InterPro" id="IPR036271">
    <property type="entry name" value="Tet_transcr_reg_TetR-rel_C_sf"/>
</dbReference>
<gene>
    <name evidence="6" type="ORF">SAMN04489835_0960</name>
</gene>
<reference evidence="7" key="1">
    <citation type="submission" date="2016-10" db="EMBL/GenBank/DDBJ databases">
        <authorList>
            <person name="Varghese N."/>
            <person name="Submissions S."/>
        </authorList>
    </citation>
    <scope>NUCLEOTIDE SEQUENCE [LARGE SCALE GENOMIC DNA]</scope>
    <source>
        <strain evidence="7">DSM 45405</strain>
    </source>
</reference>
<evidence type="ECO:0000313" key="6">
    <source>
        <dbReference type="EMBL" id="SEH52572.1"/>
    </source>
</evidence>
<protein>
    <submittedName>
        <fullName evidence="6">DNA-binding transcriptional regulator, AcrR family</fullName>
    </submittedName>
</protein>
<dbReference type="RefSeq" id="WP_083406204.1">
    <property type="nucleotide sequence ID" value="NZ_LT629971.1"/>
</dbReference>
<evidence type="ECO:0000313" key="7">
    <source>
        <dbReference type="Proteomes" id="UP000182915"/>
    </source>
</evidence>
<evidence type="ECO:0000256" key="1">
    <source>
        <dbReference type="ARBA" id="ARBA00023015"/>
    </source>
</evidence>
<name>A0A1H6IWJ9_MYCRU</name>
<keyword evidence="7" id="KW-1185">Reference proteome</keyword>
<evidence type="ECO:0000259" key="5">
    <source>
        <dbReference type="PROSITE" id="PS50977"/>
    </source>
</evidence>
<dbReference type="Pfam" id="PF16859">
    <property type="entry name" value="TetR_C_11"/>
    <property type="match status" value="1"/>
</dbReference>